<dbReference type="Proteomes" id="UP000005239">
    <property type="component" value="Unassembled WGS sequence"/>
</dbReference>
<organism evidence="2 3">
    <name type="scientific">Pristionchus pacificus</name>
    <name type="common">Parasitic nematode worm</name>
    <dbReference type="NCBI Taxonomy" id="54126"/>
    <lineage>
        <taxon>Eukaryota</taxon>
        <taxon>Metazoa</taxon>
        <taxon>Ecdysozoa</taxon>
        <taxon>Nematoda</taxon>
        <taxon>Chromadorea</taxon>
        <taxon>Rhabditida</taxon>
        <taxon>Rhabditina</taxon>
        <taxon>Diplogasteromorpha</taxon>
        <taxon>Diplogasteroidea</taxon>
        <taxon>Neodiplogasteridae</taxon>
        <taxon>Pristionchus</taxon>
    </lineage>
</organism>
<accession>A0A8R1Z3P7</accession>
<feature type="compositionally biased region" description="Basic and acidic residues" evidence="1">
    <location>
        <begin position="10"/>
        <end position="43"/>
    </location>
</feature>
<feature type="compositionally biased region" description="Gly residues" evidence="1">
    <location>
        <begin position="49"/>
        <end position="63"/>
    </location>
</feature>
<gene>
    <name evidence="2" type="primary">WBGene00282339</name>
</gene>
<dbReference type="EnsemblMetazoa" id="PPA43970.1">
    <property type="protein sequence ID" value="PPA43970.1"/>
    <property type="gene ID" value="WBGene00282339"/>
</dbReference>
<sequence>MICRRRRRRKGEEREEERERKKEGRKEEEGKEAAWEAKGREVSIEIGGVDYGHGMRSGLGGRSVGKKKETRRNGRRGRDK</sequence>
<feature type="compositionally biased region" description="Basic residues" evidence="1">
    <location>
        <begin position="64"/>
        <end position="80"/>
    </location>
</feature>
<reference evidence="2" key="2">
    <citation type="submission" date="2022-06" db="UniProtKB">
        <authorList>
            <consortium name="EnsemblMetazoa"/>
        </authorList>
    </citation>
    <scope>IDENTIFICATION</scope>
    <source>
        <strain evidence="2">PS312</strain>
    </source>
</reference>
<proteinExistence type="predicted"/>
<keyword evidence="3" id="KW-1185">Reference proteome</keyword>
<dbReference type="AlphaFoldDB" id="A0A2A6BNM0"/>
<accession>A0A2A6BNM0</accession>
<evidence type="ECO:0000256" key="1">
    <source>
        <dbReference type="SAM" id="MobiDB-lite"/>
    </source>
</evidence>
<evidence type="ECO:0000313" key="3">
    <source>
        <dbReference type="Proteomes" id="UP000005239"/>
    </source>
</evidence>
<reference evidence="3" key="1">
    <citation type="journal article" date="2008" name="Nat. Genet.">
        <title>The Pristionchus pacificus genome provides a unique perspective on nematode lifestyle and parasitism.</title>
        <authorList>
            <person name="Dieterich C."/>
            <person name="Clifton S.W."/>
            <person name="Schuster L.N."/>
            <person name="Chinwalla A."/>
            <person name="Delehaunty K."/>
            <person name="Dinkelacker I."/>
            <person name="Fulton L."/>
            <person name="Fulton R."/>
            <person name="Godfrey J."/>
            <person name="Minx P."/>
            <person name="Mitreva M."/>
            <person name="Roeseler W."/>
            <person name="Tian H."/>
            <person name="Witte H."/>
            <person name="Yang S.P."/>
            <person name="Wilson R.K."/>
            <person name="Sommer R.J."/>
        </authorList>
    </citation>
    <scope>NUCLEOTIDE SEQUENCE [LARGE SCALE GENOMIC DNA]</scope>
    <source>
        <strain evidence="3">PS312</strain>
    </source>
</reference>
<name>A0A2A6BNM0_PRIPA</name>
<evidence type="ECO:0000313" key="2">
    <source>
        <dbReference type="EnsemblMetazoa" id="PPA43970.1"/>
    </source>
</evidence>
<protein>
    <submittedName>
        <fullName evidence="2">Uncharacterized protein</fullName>
    </submittedName>
</protein>
<feature type="region of interest" description="Disordered" evidence="1">
    <location>
        <begin position="1"/>
        <end position="80"/>
    </location>
</feature>